<evidence type="ECO:0000313" key="2">
    <source>
        <dbReference type="EMBL" id="MDP9792545.1"/>
    </source>
</evidence>
<name>A0ABT9MM93_9ACTN</name>
<dbReference type="CDD" id="cd02440">
    <property type="entry name" value="AdoMet_MTases"/>
    <property type="match status" value="1"/>
</dbReference>
<evidence type="ECO:0000313" key="3">
    <source>
        <dbReference type="Proteomes" id="UP001240984"/>
    </source>
</evidence>
<gene>
    <name evidence="2" type="ORF">J2S43_001057</name>
</gene>
<dbReference type="Gene3D" id="3.40.50.150">
    <property type="entry name" value="Vaccinia Virus protein VP39"/>
    <property type="match status" value="1"/>
</dbReference>
<feature type="domain" description="Methyltransferase type 11" evidence="1">
    <location>
        <begin position="55"/>
        <end position="142"/>
    </location>
</feature>
<dbReference type="EMBL" id="JAUSRA010000001">
    <property type="protein sequence ID" value="MDP9792545.1"/>
    <property type="molecule type" value="Genomic_DNA"/>
</dbReference>
<evidence type="ECO:0000259" key="1">
    <source>
        <dbReference type="Pfam" id="PF08241"/>
    </source>
</evidence>
<proteinExistence type="predicted"/>
<keyword evidence="2" id="KW-0830">Ubiquinone</keyword>
<organism evidence="2 3">
    <name type="scientific">Catenuloplanes nepalensis</name>
    <dbReference type="NCBI Taxonomy" id="587533"/>
    <lineage>
        <taxon>Bacteria</taxon>
        <taxon>Bacillati</taxon>
        <taxon>Actinomycetota</taxon>
        <taxon>Actinomycetes</taxon>
        <taxon>Micromonosporales</taxon>
        <taxon>Micromonosporaceae</taxon>
        <taxon>Catenuloplanes</taxon>
    </lineage>
</organism>
<reference evidence="2 3" key="1">
    <citation type="submission" date="2023-07" db="EMBL/GenBank/DDBJ databases">
        <title>Sequencing the genomes of 1000 actinobacteria strains.</title>
        <authorList>
            <person name="Klenk H.-P."/>
        </authorList>
    </citation>
    <scope>NUCLEOTIDE SEQUENCE [LARGE SCALE GENOMIC DNA]</scope>
    <source>
        <strain evidence="2 3">DSM 44710</strain>
    </source>
</reference>
<dbReference type="Proteomes" id="UP001240984">
    <property type="component" value="Unassembled WGS sequence"/>
</dbReference>
<keyword evidence="3" id="KW-1185">Reference proteome</keyword>
<dbReference type="RefSeq" id="WP_306827421.1">
    <property type="nucleotide sequence ID" value="NZ_JAUSRA010000001.1"/>
</dbReference>
<dbReference type="Pfam" id="PF08241">
    <property type="entry name" value="Methyltransf_11"/>
    <property type="match status" value="1"/>
</dbReference>
<comment type="caution">
    <text evidence="2">The sequence shown here is derived from an EMBL/GenBank/DDBJ whole genome shotgun (WGS) entry which is preliminary data.</text>
</comment>
<dbReference type="InterPro" id="IPR013216">
    <property type="entry name" value="Methyltransf_11"/>
</dbReference>
<dbReference type="SUPFAM" id="SSF53335">
    <property type="entry name" value="S-adenosyl-L-methionine-dependent methyltransferases"/>
    <property type="match status" value="1"/>
</dbReference>
<sequence>MTTTASGDTAPSPAYFLDNGSDQAPGSLHALAGTLDGITFSWLESLVGPGEDCVELGPGAGTLTMWLARQVGPTGSVLALDLDPRHVPAHPRVTARVHDLTREPLPAQPAHHYIARLVLAHLTNRRELLVQARQRQRHGGRFTTIDWGREPAKLIASAVVGARETFDDYQSALRKVLAGTGNDGTFAENAVHHMIDAGFDEVEQHRWSTTWNGGSAATDLVTAVSIEKAVDLAAHGFGPDQLARLHLVMADPDTSIIGNLTYCTTGRVRAAS</sequence>
<protein>
    <submittedName>
        <fullName evidence="2">Ubiquinone/menaquinone biosynthesis C-methylase UbiE</fullName>
    </submittedName>
</protein>
<dbReference type="InterPro" id="IPR029063">
    <property type="entry name" value="SAM-dependent_MTases_sf"/>
</dbReference>
<accession>A0ABT9MM93</accession>